<organism evidence="2 3">
    <name type="scientific">Meloidogyne enterolobii</name>
    <name type="common">Root-knot nematode worm</name>
    <name type="synonym">Meloidogyne mayaguensis</name>
    <dbReference type="NCBI Taxonomy" id="390850"/>
    <lineage>
        <taxon>Eukaryota</taxon>
        <taxon>Metazoa</taxon>
        <taxon>Ecdysozoa</taxon>
        <taxon>Nematoda</taxon>
        <taxon>Chromadorea</taxon>
        <taxon>Rhabditida</taxon>
        <taxon>Tylenchina</taxon>
        <taxon>Tylenchomorpha</taxon>
        <taxon>Tylenchoidea</taxon>
        <taxon>Meloidogynidae</taxon>
        <taxon>Meloidogyninae</taxon>
        <taxon>Meloidogyne</taxon>
    </lineage>
</organism>
<keyword evidence="1" id="KW-0812">Transmembrane</keyword>
<comment type="caution">
    <text evidence="2">The sequence shown here is derived from an EMBL/GenBank/DDBJ whole genome shotgun (WGS) entry which is preliminary data.</text>
</comment>
<reference evidence="2 3" key="1">
    <citation type="submission" date="2020-08" db="EMBL/GenBank/DDBJ databases">
        <authorList>
            <person name="Koutsovoulos G."/>
            <person name="Danchin GJ E."/>
        </authorList>
    </citation>
    <scope>NUCLEOTIDE SEQUENCE [LARGE SCALE GENOMIC DNA]</scope>
</reference>
<dbReference type="AlphaFoldDB" id="A0A6V7XPT5"/>
<evidence type="ECO:0000256" key="1">
    <source>
        <dbReference type="SAM" id="Phobius"/>
    </source>
</evidence>
<keyword evidence="1" id="KW-0472">Membrane</keyword>
<accession>A0A6V7XPT5</accession>
<sequence length="101" mass="11260">MTLGGDKSISLFSSYFLIFSITCFLFSCNYTLITKEIYQILRVPLISRQFLSIFSTGTCVKAEKLNGGKIPPLSIDHLNSAAKMLVLVQKKVFFCFTTSSS</sequence>
<evidence type="ECO:0000313" key="2">
    <source>
        <dbReference type="EMBL" id="CAD2201330.1"/>
    </source>
</evidence>
<dbReference type="Proteomes" id="UP000580250">
    <property type="component" value="Unassembled WGS sequence"/>
</dbReference>
<keyword evidence="1" id="KW-1133">Transmembrane helix</keyword>
<evidence type="ECO:0000313" key="3">
    <source>
        <dbReference type="Proteomes" id="UP000580250"/>
    </source>
</evidence>
<dbReference type="PROSITE" id="PS51257">
    <property type="entry name" value="PROKAR_LIPOPROTEIN"/>
    <property type="match status" value="1"/>
</dbReference>
<dbReference type="EMBL" id="CAJEWN010001992">
    <property type="protein sequence ID" value="CAD2201330.1"/>
    <property type="molecule type" value="Genomic_DNA"/>
</dbReference>
<feature type="transmembrane region" description="Helical" evidence="1">
    <location>
        <begin position="12"/>
        <end position="32"/>
    </location>
</feature>
<protein>
    <submittedName>
        <fullName evidence="2">Uncharacterized protein</fullName>
    </submittedName>
</protein>
<gene>
    <name evidence="2" type="ORF">MENT_LOCUS54868</name>
</gene>
<proteinExistence type="predicted"/>
<name>A0A6V7XPT5_MELEN</name>